<feature type="compositionally biased region" description="Low complexity" evidence="1">
    <location>
        <begin position="543"/>
        <end position="566"/>
    </location>
</feature>
<accession>A0A7L4YQN1</accession>
<dbReference type="OrthoDB" id="5069709at2"/>
<feature type="compositionally biased region" description="Low complexity" evidence="1">
    <location>
        <begin position="379"/>
        <end position="514"/>
    </location>
</feature>
<feature type="compositionally biased region" description="Gly residues" evidence="1">
    <location>
        <begin position="515"/>
        <end position="542"/>
    </location>
</feature>
<organism evidence="4 5">
    <name type="scientific">Epidermidibacterium keratini</name>
    <dbReference type="NCBI Taxonomy" id="1891644"/>
    <lineage>
        <taxon>Bacteria</taxon>
        <taxon>Bacillati</taxon>
        <taxon>Actinomycetota</taxon>
        <taxon>Actinomycetes</taxon>
        <taxon>Sporichthyales</taxon>
        <taxon>Sporichthyaceae</taxon>
        <taxon>Epidermidibacterium</taxon>
    </lineage>
</organism>
<dbReference type="RefSeq" id="WP_159545773.1">
    <property type="nucleotide sequence ID" value="NZ_CP047156.1"/>
</dbReference>
<dbReference type="KEGG" id="eke:EK0264_11615"/>
<feature type="compositionally biased region" description="Low complexity" evidence="1">
    <location>
        <begin position="586"/>
        <end position="603"/>
    </location>
</feature>
<feature type="compositionally biased region" description="Low complexity" evidence="1">
    <location>
        <begin position="1428"/>
        <end position="1438"/>
    </location>
</feature>
<dbReference type="InParanoid" id="A0A7L4YQN1"/>
<feature type="compositionally biased region" description="Pro residues" evidence="1">
    <location>
        <begin position="3436"/>
        <end position="3462"/>
    </location>
</feature>
<feature type="region of interest" description="Disordered" evidence="1">
    <location>
        <begin position="3316"/>
        <end position="3354"/>
    </location>
</feature>
<evidence type="ECO:0000256" key="1">
    <source>
        <dbReference type="SAM" id="MobiDB-lite"/>
    </source>
</evidence>
<feature type="region of interest" description="Disordered" evidence="1">
    <location>
        <begin position="3661"/>
        <end position="3712"/>
    </location>
</feature>
<dbReference type="InterPro" id="IPR057746">
    <property type="entry name" value="CpnT-like_N"/>
</dbReference>
<feature type="compositionally biased region" description="Low complexity" evidence="1">
    <location>
        <begin position="1321"/>
        <end position="1336"/>
    </location>
</feature>
<sequence>MENYVPGDEEPAWGTGLPDWADDLIAGLTSGEFWPEGSETQLRELAAMYDELVELLNTAVEEHTGAANTILAGWTGPASEVFYSLCDGNLWRFNAGLPAIASNANAYSQQASGFAQQTELTKISINVAFYIALISAYIAVLAAFFTGGTTAGLLIPIRQGLVTAIKALIQKLLLAAGRKAATKTVAKAAAKKVTTAASKRVATQAGSQAASRGLGKAVTKQVIEEAGEEIFIEATSQGIQMMQGNRDGFDMQAITAAGIGGAVGGLAGMGLGVPLGKIPMPNVARSAINNAIASPTGGFVANGMVYGNWDLAGAFSPSAMLGGAMSAVGRYKTVSPFEIAADVAVDVVPGIVADAMVAAAPGLSGLTTPSGLDAPAGMPNAASTPGGASATAGSPGASGANAGASGSSTAAGTSAAGTSAAGATGGATAPAAGSTDGSSASGAASGQPAGASAPTGAASSGDTSATGQGASNPAASAPNVSPSTGAGSAPAAAAGAAVDSGGVTQASGGQETGMMAGGQGQAGAGAQGAQGAQSGGTQGSQGSGTSSQTSSSQNSQGSSQQGSQGSRDGGAQQGGTSPDGAPASGDVQVDTSQQTAQDQTIDDAAPKAENDGSPAPNAADGGQSDVTAAAANNDGPSAPADSAVATDSDGPPAATDQKADDSGVSVDAAQQADGALNDVNRPGDVQTETGVNESDAARSLSEGGTGQPLAATADTNVDSSVSQIASTDVSDANADRPGSNVAGIEGAAPAAQGGMSPAATPAGKPTSGAPVGSSTGHDSQPPSGSPPQQDSSPARTPLYSTSASGPTSAEVMANGPGVPMTTDTIETIAAIIGVDRGRAEVFIGTTEDDIRHYDGVRAYGSTMPSEAGKPTVVLAPAAFADADTLTATIAHEFVHVAQILRGDYGTGDIARLEAEAESAVPAALAKLHESDFDATQEGADANAVSGHRQGPVDRARADDHRADSGRSGQREGGQRLYRGVDGRDGPRPGSGDAHPADPGGDAVRPGDRGVDSGVDSAGRGTDAAGLAASAPDQTASSSDTGHKGRLRSAWDSVSAKYQSARAAYDAALAAYQAPQSVQNVARAVSELSGTELAGLDVAALQSLYSFTFEAEGWSINGTFDTRADAEQAWINLALGAASDQDVALFASQVQHMQWAMDNTDAAGEFQFGGRYTRPPLNSLHDQQWGQDAYEQIRSDTGDVTEIVDALAEQTDANGDPIFTEHVVTAIKNHLFVDEHPLEVYDDATSRYEVDDEGNQVIETRRFDSDPDIAEAWIRTSLGRPSPIDVQLFLHELAESQYLAAHPDASYAQAHEAANTEHNWQRSLQRAAADASAPSARGESLTDWSTRHGDQPAVPQNQPHRDAGGVRGPARPGRSERDTDAAAPVRSGGRDTTQRLPDDDGTTRSSTDDHAPQSDRGQLAQRRTDPQLTPTTSDGTDTDVGSEQADPNQNEARDDLLPQTLGDRGQSPLRSGIPTGGEIRSRVRQDQQPARSERSPGEGTGRGPEVSDHPQSTPDRPSVESDHHLAGERGASDVAAHPDNVPIDHDAPTDSAREFGNAVAQGTGRLLLTADHGDLARMVERASSFVLPGGRVLDAARLVDIKAVTFPTPAAADAVGLPGVAESAGRPADPRVLTAWLRVASGRATDADALFMAQQDRMVELLHQGASVADAKTEARREFRWAMQSPDVDQDLIDAFVDGHGLIATGSAHASVENEHNRVAVAAVDARTNGARGLLSNTQWHHSNEQSRADAFTATDPATRAAAHQAHAANRQALAEAISRIGEPIVAVIIDELSQTGSENFSLPTVQQVADGVGALAGRAVPNFGNRAEAGASISNNLPAAVEASGRSGSEILAELLLRDASGSQPHPGALRFEARRDEVHRMRNRVRGWVNAQVVTERARLDAMTGRSFGIGQLVAVANELGIRGDAEAMQALFSGTDSGIAVRVGGPNAQANFDVASNGELVDTKSGYELPTIDTNGRIEFNEHFTQRLGDEAARQVEALDDAMTQLADAAAQTARSEARAAGDTQAEADVLAEQARSDALAQRPPIVWTMSNDLAAEAARNLMSDRGLPIEIRTQDEHAARTATSRAIAANVNHQRSRAHAIEEVAARMGLDPASIEAVLNTPELAARDGANSILDAVLAADPEADSAVDTNTAQRAAEYHARAKEVVAEVVQTWMSNGLDPVDLGAGDSAGRRSALMQAAAADPRVVSVVVGDITSGRSNLSHAALARVAGALDVAPASTNPTRADLRAAIDAAFALPTDPERRLELFGALTEAMRADQTRGAARSVETLIDIDIARAAYASSILTDDLGPGAPAVTAPGASGTASAIEGSRFSGAERWFAHPKSVTRAIRAAFRATDAESNSRLAYFSGTREITQIDDASYLVTTEKGAQFAVEVRAGDLRGAADTTPVARYEMAGEVDLQGGSVPTFTVEVSDRARVRDVTRALGHEIAEISARLEGRSGTMDMLRPGVTTDEPLTRELLSPHDRGRLAELRYLSVESTSGGWLQRRGAERELRALVLHLGLDLSVDGPTAELDVAAMSYEQIADRLTALDRDTSLDASPFGQRLAAVPPELRPHVILANVGADAVGVPDGLPGYRTLLARNLIAQLGGGAASAGAIVLSSGPTAMALVRGGATMAIRTVTSFTGAANERAHLRRVARLEAISKSLAVGTGNAHDRAARELDRNGQAVLRNVSRPPELTSDQPAATNDPLLQKERELASFASTTQRYGANNAIETALTHAADRLAGAISSQAATFLDRSVIGADAGAIGALASVLAEWQLAKKNLQAKSVRSAALSQIENDMAQSIADLLMVSALEIEAALDQRADVIRQRGGADPNGESEPGAVARPAPQDPTVPPVPNVVEQLASTIDRALATLAPPADVQSELAELVTAAEKSRDRWFELHRSRRTPAQIALEQFLTAHQLAPDLTTERTSDDTQAHLWYLRLTALDDSELAGRVMQLLDVPSGVADLRTLLGKGILGTGTPTGLSVGAFGVMTGSGPVEVIVEGGLTVVVSGTIAGSAEFATLRGAERKQERDNPLRADITNSDLAKYGAPLQTLQNIVNALAQRDDPTAEQVTSTDQQRLDVLRDRFGRPDDAAVHPNRPTSHLAYGSRFSVSGLVAAATQALGITTPAAAVGTAGATAATATGEGLLKSETEIAKARRDLFLRILSEDARRATIDTHPTTPTPHHDDAANQTHSPHGTEDINSAKTDLTHITEYATAIESTAGQLTSRILTNPDLATRAGPDLTLATEYATAARRAADTANALLTQADAHPNNAETLADSRRMLALASDYLAVADNALTRARTAINPPASDTDNDNDSATSPPPPPSPDQNPNSRAGTTAAAATATVATAAAATGWETIRRLSRPTGWRREPEVDPFDPMDPTPPPQAVPPTPAAPALPETPEPAAPPSDPTPAPDQTRRHDAPPDTPPAATPSPEPRPNEPDPQPPGPPERCPHPHADTDEPCGPVGQRAVAVAVRAAIRAVNWLAARVAILDRNAIRLWLPDGTRLDLTFNTGDVPDDGGIAVDRDGNTLSITIDTDALAVDIAVDVSAGIAALYSATATDPSAAPVLDPATTPVPETQLSLDDQQAIAALREMTWQLDHGCPGGRDLTAAALNETIDDLGLDADQPQSTERRAYLPEDLADDLARLVPDWDNPDPHAPELAPDRPAEPAPSADDFWDVVDQINQHTDWTDTTDTPTRH</sequence>
<feature type="region of interest" description="Disordered" evidence="1">
    <location>
        <begin position="2835"/>
        <end position="2864"/>
    </location>
</feature>
<evidence type="ECO:0000259" key="3">
    <source>
        <dbReference type="Pfam" id="PF25547"/>
    </source>
</evidence>
<evidence type="ECO:0000313" key="4">
    <source>
        <dbReference type="EMBL" id="QHC00867.1"/>
    </source>
</evidence>
<dbReference type="EMBL" id="CP047156">
    <property type="protein sequence ID" value="QHC00867.1"/>
    <property type="molecule type" value="Genomic_DNA"/>
</dbReference>
<evidence type="ECO:0000256" key="2">
    <source>
        <dbReference type="SAM" id="Phobius"/>
    </source>
</evidence>
<feature type="compositionally biased region" description="Basic and acidic residues" evidence="1">
    <location>
        <begin position="950"/>
        <end position="986"/>
    </location>
</feature>
<feature type="region of interest" description="Disordered" evidence="1">
    <location>
        <begin position="2696"/>
        <end position="2715"/>
    </location>
</feature>
<feature type="compositionally biased region" description="Low complexity" evidence="1">
    <location>
        <begin position="3341"/>
        <end position="3354"/>
    </location>
</feature>
<keyword evidence="2" id="KW-1133">Transmembrane helix</keyword>
<feature type="compositionally biased region" description="Pro residues" evidence="1">
    <location>
        <begin position="2855"/>
        <end position="2864"/>
    </location>
</feature>
<gene>
    <name evidence="4" type="ORF">EK0264_11615</name>
</gene>
<feature type="compositionally biased region" description="Low complexity" evidence="1">
    <location>
        <begin position="778"/>
        <end position="793"/>
    </location>
</feature>
<feature type="compositionally biased region" description="Basic and acidic residues" evidence="1">
    <location>
        <begin position="1478"/>
        <end position="1495"/>
    </location>
</feature>
<reference evidence="4 5" key="1">
    <citation type="journal article" date="2018" name="Int. J. Syst. Evol. Microbiol.">
        <title>Epidermidibacterium keratini gen. nov., sp. nov., a member of the family Sporichthyaceae, isolated from keratin epidermis.</title>
        <authorList>
            <person name="Lee D.G."/>
            <person name="Trujillo M.E."/>
            <person name="Kang S."/>
            <person name="Nam J.J."/>
            <person name="Kim Y.J."/>
        </authorList>
    </citation>
    <scope>NUCLEOTIDE SEQUENCE [LARGE SCALE GENOMIC DNA]</scope>
    <source>
        <strain evidence="4 5">EPI-7</strain>
    </source>
</reference>
<protein>
    <recommendedName>
        <fullName evidence="3">Outer membrane channel protein CpnT-like N-terminal domain-containing protein</fullName>
    </recommendedName>
</protein>
<feature type="compositionally biased region" description="Basic and acidic residues" evidence="1">
    <location>
        <begin position="1516"/>
        <end position="1525"/>
    </location>
</feature>
<feature type="compositionally biased region" description="Polar residues" evidence="1">
    <location>
        <begin position="713"/>
        <end position="730"/>
    </location>
</feature>
<feature type="compositionally biased region" description="Basic and acidic residues" evidence="1">
    <location>
        <begin position="3667"/>
        <end position="3680"/>
    </location>
</feature>
<feature type="compositionally biased region" description="Basic and acidic residues" evidence="1">
    <location>
        <begin position="1541"/>
        <end position="1550"/>
    </location>
</feature>
<proteinExistence type="predicted"/>
<feature type="compositionally biased region" description="Low complexity" evidence="1">
    <location>
        <begin position="3703"/>
        <end position="3712"/>
    </location>
</feature>
<keyword evidence="2" id="KW-0812">Transmembrane</keyword>
<name>A0A7L4YQN1_9ACTN</name>
<feature type="region of interest" description="Disordered" evidence="1">
    <location>
        <begin position="3183"/>
        <end position="3213"/>
    </location>
</feature>
<feature type="compositionally biased region" description="Basic and acidic residues" evidence="1">
    <location>
        <begin position="1387"/>
        <end position="1412"/>
    </location>
</feature>
<keyword evidence="5" id="KW-1185">Reference proteome</keyword>
<feature type="region of interest" description="Disordered" evidence="1">
    <location>
        <begin position="374"/>
        <end position="818"/>
    </location>
</feature>
<evidence type="ECO:0000313" key="5">
    <source>
        <dbReference type="Proteomes" id="UP000463857"/>
    </source>
</evidence>
<feature type="transmembrane region" description="Helical" evidence="2">
    <location>
        <begin position="127"/>
        <end position="155"/>
    </location>
</feature>
<feature type="compositionally biased region" description="Polar residues" evidence="1">
    <location>
        <begin position="3201"/>
        <end position="3213"/>
    </location>
</feature>
<feature type="region of interest" description="Disordered" evidence="1">
    <location>
        <begin position="3367"/>
        <end position="3477"/>
    </location>
</feature>
<feature type="domain" description="Outer membrane channel protein CpnT-like N-terminal" evidence="3">
    <location>
        <begin position="25"/>
        <end position="148"/>
    </location>
</feature>
<keyword evidence="2" id="KW-0472">Membrane</keyword>
<feature type="region of interest" description="Disordered" evidence="1">
    <location>
        <begin position="1531"/>
        <end position="1550"/>
    </location>
</feature>
<feature type="compositionally biased region" description="Pro residues" evidence="1">
    <location>
        <begin position="3390"/>
        <end position="3425"/>
    </location>
</feature>
<feature type="compositionally biased region" description="Polar residues" evidence="1">
    <location>
        <begin position="798"/>
        <end position="807"/>
    </location>
</feature>
<feature type="region of interest" description="Disordered" evidence="1">
    <location>
        <begin position="940"/>
        <end position="1047"/>
    </location>
</feature>
<feature type="region of interest" description="Disordered" evidence="1">
    <location>
        <begin position="1308"/>
        <end position="1525"/>
    </location>
</feature>
<dbReference type="Pfam" id="PF25547">
    <property type="entry name" value="WXG100_2"/>
    <property type="match status" value="1"/>
</dbReference>
<dbReference type="PRINTS" id="PR01217">
    <property type="entry name" value="PRICHEXTENSN"/>
</dbReference>
<dbReference type="Proteomes" id="UP000463857">
    <property type="component" value="Chromosome"/>
</dbReference>